<accession>A0A1I8PE58</accession>
<dbReference type="InterPro" id="IPR000504">
    <property type="entry name" value="RRM_dom"/>
</dbReference>
<keyword evidence="2" id="KW-0833">Ubl conjugation pathway</keyword>
<gene>
    <name evidence="7" type="primary">106094144</name>
</gene>
<dbReference type="PANTHER" id="PTHR48033:SF10">
    <property type="entry name" value="RNA-BINDING PROTEIN SQUID"/>
    <property type="match status" value="1"/>
</dbReference>
<dbReference type="Proteomes" id="UP000095300">
    <property type="component" value="Unassembled WGS sequence"/>
</dbReference>
<keyword evidence="4" id="KW-0539">Nucleus</keyword>
<evidence type="ECO:0000256" key="4">
    <source>
        <dbReference type="ARBA" id="ARBA00023242"/>
    </source>
</evidence>
<dbReference type="SUPFAM" id="SSF81383">
    <property type="entry name" value="F-box domain"/>
    <property type="match status" value="1"/>
</dbReference>
<dbReference type="GO" id="GO:0005654">
    <property type="term" value="C:nucleoplasm"/>
    <property type="evidence" value="ECO:0007669"/>
    <property type="project" value="TreeGrafter"/>
</dbReference>
<comment type="subcellular location">
    <subcellularLocation>
        <location evidence="1">Nucleus</location>
    </subcellularLocation>
</comment>
<dbReference type="GO" id="GO:0003723">
    <property type="term" value="F:RNA binding"/>
    <property type="evidence" value="ECO:0007669"/>
    <property type="project" value="UniProtKB-UniRule"/>
</dbReference>
<dbReference type="GO" id="GO:0010468">
    <property type="term" value="P:regulation of gene expression"/>
    <property type="evidence" value="ECO:0007669"/>
    <property type="project" value="TreeGrafter"/>
</dbReference>
<dbReference type="Gene3D" id="3.30.70.330">
    <property type="match status" value="1"/>
</dbReference>
<reference evidence="7" key="1">
    <citation type="submission" date="2020-05" db="UniProtKB">
        <authorList>
            <consortium name="EnsemblMetazoa"/>
        </authorList>
    </citation>
    <scope>IDENTIFICATION</scope>
    <source>
        <strain evidence="7">USDA</strain>
    </source>
</reference>
<dbReference type="InterPro" id="IPR012677">
    <property type="entry name" value="Nucleotide-bd_a/b_plait_sf"/>
</dbReference>
<organism evidence="7 8">
    <name type="scientific">Stomoxys calcitrans</name>
    <name type="common">Stable fly</name>
    <name type="synonym">Conops calcitrans</name>
    <dbReference type="NCBI Taxonomy" id="35570"/>
    <lineage>
        <taxon>Eukaryota</taxon>
        <taxon>Metazoa</taxon>
        <taxon>Ecdysozoa</taxon>
        <taxon>Arthropoda</taxon>
        <taxon>Hexapoda</taxon>
        <taxon>Insecta</taxon>
        <taxon>Pterygota</taxon>
        <taxon>Neoptera</taxon>
        <taxon>Endopterygota</taxon>
        <taxon>Diptera</taxon>
        <taxon>Brachycera</taxon>
        <taxon>Muscomorpha</taxon>
        <taxon>Muscoidea</taxon>
        <taxon>Muscidae</taxon>
        <taxon>Stomoxys</taxon>
    </lineage>
</organism>
<dbReference type="VEuPathDB" id="VectorBase:SCAU007277"/>
<dbReference type="SMART" id="SM00360">
    <property type="entry name" value="RRM"/>
    <property type="match status" value="1"/>
</dbReference>
<feature type="domain" description="RRM" evidence="6">
    <location>
        <begin position="26"/>
        <end position="110"/>
    </location>
</feature>
<evidence type="ECO:0000256" key="2">
    <source>
        <dbReference type="ARBA" id="ARBA00022786"/>
    </source>
</evidence>
<protein>
    <recommendedName>
        <fullName evidence="6">RRM domain-containing protein</fullName>
    </recommendedName>
</protein>
<dbReference type="InterPro" id="IPR032675">
    <property type="entry name" value="LRR_dom_sf"/>
</dbReference>
<dbReference type="Gene3D" id="3.80.10.10">
    <property type="entry name" value="Ribonuclease Inhibitor"/>
    <property type="match status" value="1"/>
</dbReference>
<dbReference type="InterPro" id="IPR001810">
    <property type="entry name" value="F-box_dom"/>
</dbReference>
<dbReference type="PROSITE" id="PS50102">
    <property type="entry name" value="RRM"/>
    <property type="match status" value="1"/>
</dbReference>
<evidence type="ECO:0000256" key="1">
    <source>
        <dbReference type="ARBA" id="ARBA00004123"/>
    </source>
</evidence>
<dbReference type="STRING" id="35570.A0A1I8PE58"/>
<dbReference type="SUPFAM" id="SSF54928">
    <property type="entry name" value="RNA-binding domain, RBD"/>
    <property type="match status" value="1"/>
</dbReference>
<dbReference type="InterPro" id="IPR035979">
    <property type="entry name" value="RBD_domain_sf"/>
</dbReference>
<evidence type="ECO:0000313" key="8">
    <source>
        <dbReference type="Proteomes" id="UP000095300"/>
    </source>
</evidence>
<dbReference type="Pfam" id="PF00646">
    <property type="entry name" value="F-box"/>
    <property type="match status" value="1"/>
</dbReference>
<dbReference type="PANTHER" id="PTHR48033">
    <property type="entry name" value="RNA-BINDING (RRM/RBD/RNP MOTIFS) FAMILY PROTEIN"/>
    <property type="match status" value="1"/>
</dbReference>
<dbReference type="InterPro" id="IPR006553">
    <property type="entry name" value="Leu-rich_rpt_Cys-con_subtyp"/>
</dbReference>
<evidence type="ECO:0000313" key="7">
    <source>
        <dbReference type="EnsemblMetazoa" id="SCAU007277-PA"/>
    </source>
</evidence>
<proteinExistence type="predicted"/>
<dbReference type="CDD" id="cd00590">
    <property type="entry name" value="RRM_SF"/>
    <property type="match status" value="1"/>
</dbReference>
<name>A0A1I8PE58_STOCA</name>
<evidence type="ECO:0000256" key="3">
    <source>
        <dbReference type="ARBA" id="ARBA00022884"/>
    </source>
</evidence>
<sequence length="611" mass="70466">MGFDGDEENFKIVNGQAFTEDNMLVHNLFVYNIPIKTTTEQFLTYFKKFGEIKNVRLLNDNKKRRNVQHHHQTQKIGFVNFCDAKVAAKVLQNKNHAINKKRIGVRACDSWHQPGALGKKDASGATDNSSSEQCQQEALILNLNDDCLDLIFKNLPLLDQINFARTCRRLKDVFTMHSKACYKHFLLPDLEKLTLWQTRQFLEMAGPCIEVLTGQLSYKQTNRIIEFLGLFCTNVKTLQMTKVILKPKNLRKLLKNMTKIEALYLGNTELCDSCIPILKNLPNLKTLGLERNTELTGRFIKELTSIERLYLNGCHSLRSRYFKNICESLTELNDLEIEECILLKSMNLAEMVKCLNKLETLKLGFDSAQLHHLALLPKLKHLSLDCSFVLQTNLFTTLAEHKADQLETLILFNYQCLDFEKICKISELKKLKKIICPSSEKLDDACMEMIATLPHLEVLCLKNCQRFTGKGLLEVIKHCHKLRTINIWNCKQLTEQFAKDCLQQIKGLQTQRDKPLTIYAYRSGIEQFTTASAEFEEARNMLEFTFKIDRLQISELILDYSDHDDFYDIDYSDDDDDDDGVYDRAVYDVGALSSCSLHRCYCCCCWASHSL</sequence>
<keyword evidence="8" id="KW-1185">Reference proteome</keyword>
<dbReference type="InterPro" id="IPR036047">
    <property type="entry name" value="F-box-like_dom_sf"/>
</dbReference>
<dbReference type="AlphaFoldDB" id="A0A1I8PE58"/>
<dbReference type="OrthoDB" id="6492012at2759"/>
<dbReference type="GO" id="GO:0000785">
    <property type="term" value="C:chromatin"/>
    <property type="evidence" value="ECO:0007669"/>
    <property type="project" value="TreeGrafter"/>
</dbReference>
<dbReference type="SMART" id="SM00367">
    <property type="entry name" value="LRR_CC"/>
    <property type="match status" value="3"/>
</dbReference>
<dbReference type="SUPFAM" id="SSF52047">
    <property type="entry name" value="RNI-like"/>
    <property type="match status" value="1"/>
</dbReference>
<dbReference type="Pfam" id="PF00076">
    <property type="entry name" value="RRM_1"/>
    <property type="match status" value="1"/>
</dbReference>
<evidence type="ECO:0000256" key="5">
    <source>
        <dbReference type="PROSITE-ProRule" id="PRU00176"/>
    </source>
</evidence>
<dbReference type="EnsemblMetazoa" id="SCAU007277-RA">
    <property type="protein sequence ID" value="SCAU007277-PA"/>
    <property type="gene ID" value="SCAU007277"/>
</dbReference>
<keyword evidence="3 5" id="KW-0694">RNA-binding</keyword>
<evidence type="ECO:0000259" key="6">
    <source>
        <dbReference type="PROSITE" id="PS50102"/>
    </source>
</evidence>